<dbReference type="Pfam" id="PF25472">
    <property type="entry name" value="DUF7902"/>
    <property type="match status" value="1"/>
</dbReference>
<dbReference type="InterPro" id="IPR057224">
    <property type="entry name" value="DUF7902"/>
</dbReference>
<evidence type="ECO:0000259" key="3">
    <source>
        <dbReference type="Pfam" id="PF12458"/>
    </source>
</evidence>
<dbReference type="EMBL" id="AP023086">
    <property type="protein sequence ID" value="BCD98161.1"/>
    <property type="molecule type" value="Genomic_DNA"/>
</dbReference>
<dbReference type="Pfam" id="PF12458">
    <property type="entry name" value="DUF3686"/>
    <property type="match status" value="1"/>
</dbReference>
<evidence type="ECO:0000259" key="4">
    <source>
        <dbReference type="Pfam" id="PF25472"/>
    </source>
</evidence>
<evidence type="ECO:0000259" key="2">
    <source>
        <dbReference type="Pfam" id="PF00004"/>
    </source>
</evidence>
<feature type="domain" description="ATPase AAA-type core" evidence="2">
    <location>
        <begin position="1307"/>
        <end position="1346"/>
    </location>
</feature>
<feature type="domain" description="DUF7902" evidence="4">
    <location>
        <begin position="605"/>
        <end position="688"/>
    </location>
</feature>
<keyword evidence="6" id="KW-1185">Reference proteome</keyword>
<evidence type="ECO:0000313" key="6">
    <source>
        <dbReference type="Proteomes" id="UP001320119"/>
    </source>
</evidence>
<name>A0AAN2BKM4_9GAMM</name>
<evidence type="ECO:0000256" key="1">
    <source>
        <dbReference type="SAM" id="Coils"/>
    </source>
</evidence>
<dbReference type="SUPFAM" id="SSF52540">
    <property type="entry name" value="P-loop containing nucleoside triphosphate hydrolases"/>
    <property type="match status" value="1"/>
</dbReference>
<feature type="coiled-coil region" evidence="1">
    <location>
        <begin position="748"/>
        <end position="775"/>
    </location>
</feature>
<evidence type="ECO:0008006" key="7">
    <source>
        <dbReference type="Google" id="ProtNLM"/>
    </source>
</evidence>
<evidence type="ECO:0000313" key="5">
    <source>
        <dbReference type="EMBL" id="BCD98161.1"/>
    </source>
</evidence>
<dbReference type="Gene3D" id="3.40.50.300">
    <property type="entry name" value="P-loop containing nucleotide triphosphate hydrolases"/>
    <property type="match status" value="1"/>
</dbReference>
<dbReference type="GO" id="GO:0005524">
    <property type="term" value="F:ATP binding"/>
    <property type="evidence" value="ECO:0007669"/>
    <property type="project" value="InterPro"/>
</dbReference>
<dbReference type="InterPro" id="IPR027417">
    <property type="entry name" value="P-loop_NTPase"/>
</dbReference>
<proteinExistence type="predicted"/>
<dbReference type="Proteomes" id="UP001320119">
    <property type="component" value="Chromosome"/>
</dbReference>
<dbReference type="InterPro" id="IPR020958">
    <property type="entry name" value="DUF3686"/>
</dbReference>
<sequence length="1831" mass="205271">MSTLESVDEKNALVDSAVAEGGAYEIIRQRLLEQGKALKKSTDAINAERLEEFGSTDMDVVARVRVRTENNSVARDIVQVGEYLLFGYNVFIGLKKETKVEDVLSLFCFSEADGEYNLEPVAQSDNFLFESSFKNDFEELYRYYKNTKLTQLTVKNERLLAAFQIGERLEDVRVFRWAISADGKTLTYIDNRGERDIQLPNAYDFEWIETRREDVVHGRHAHINIADTVFVDTIGGDLTIKIENNTEDGLGIYRESVEDKTQSLDDASVHYAKVGALILIKILPYREQQWRYFIYNTLTESALRIDAIGESCLQLPEDHGVIFPGGFYLQTGEHKSFDDPVEGLRFKRMIRSPNGEDALYVFYEPVEGVVALLSYNLIDKSLKNPILGHGYALFEDGRIVIFTAEEEPARVHPMQIWQSPFASPEYASKQPVSQSFYGRIGNAELVRGVSDLYSIHRIIQNQSVSLKLYEELSRTAHKMFDNHYWLAEEKLSEIGDTLKQIEKTSELVIDEFEKVESIRQQSSKAMQDAQAQQESLLSVAKYNEWDTVEGYIETIGKLRKHRGLLVTLKDYRYIDLVKLEELDREIVEVSEELSDKTVSFLSGADALKPYAQKISQLDEQAEKVATSLELEPLLERVSALAENLDLLSELMATLNIADANVRTQIIDAISTVYSSLNQTKARIKNKQKNVGSKETRAQFSAQFKLFSQTINNALGQSTTPEKCEEQHARLLVQLEEFESQFSEVDEFLADIMAKREEVQEAFEAQKQKLLDEQQRKAGSVVDAASRILSSIEKRSLKFTEANDLNTYFASDVLVSKVRDMVERLRELNAAVQADDIDAKFKAIKEQAVRSLRDKTDIFEDGGKVIKLGPRHKFSVNQQDLDLTLLPRNDVLNIHLSGTDFYEQIEHDGLTALKPYWSVSLESESEAVYRSEYLAYLIIQAARNNEGSLSNKVLYGAITDVDALTQLVREFAGPRYKEAYEKGVHDHDAVRILQKIVPSMQKADTLTYEPNVRALAQLFWCYSQPMVNGAEVAKKEKFQWKVWASRAQSAAKLSALFGSLEATTLLEREVTAAIKEFVGDYSLSFADGDCKVAAQYCVAELAKDDLAFATTSYAQKLIEHLRSAVDIGVWDNYQSNLKHLAAEPAAAYALSQAWLKALTESKALPDIAAYIDEAAVILATDKMNAGVDVPRRNVVVDLDVKIDGLLGDHQKLDQQTLKLSLNRFLKTLRHHVEVYVPSYHRYLVLRAEVMQQERDKLRLEEFKPRPLSSFVRNLLINESYLPIIGDNLAKQMGTVGDSKRTDLMGLLMMISPPGYGKTTLMEYVASRLGLIFMKINCPSLGHDVMSLDPEHAPNATARQELIKLNLGLEMGNNVMLYLDDIQHTHPEFLQKFISLCDGTRRVDGVWKGKTKTYDMRGRKFCVVMAGNPYTESGEVFKVPDMLANRADIYNLGDILGGMDQQFAMSYIENSLTSNSVLAPLALRSLDDVYKLIAKAEGENIAATDLSHAYSGAEIAEICDVLKKMFVVRDVILKINQQYIASAAQNDKYRVEPPFKLQGSYRNMNKMAEKISAVMTRDELMAMIDDHYQGESQLLTSGSEDNLLKLAELRGNMTPEQQQRWTAIKADFLKNKDADSDADGAQRIALKIAEVTEALQGVGAVFSQESAVVAPLAAIGQQLHSLQGQLSSDPLRIELQEPPQQALNAIASAIEQSGAAISQSSQKAVGEAPAWLEPLELIANKFGALESVVGDQGIKIDTGHLANGQGDQLGRVADVLESAADKLTSAVEKSIDFDITIVKRITKLSAELRAFSTERLGKKKDSDEFEELGGDEA</sequence>
<dbReference type="RefSeq" id="WP_236982333.1">
    <property type="nucleotide sequence ID" value="NZ_AP023086.1"/>
</dbReference>
<dbReference type="KEGG" id="marq:MARGE09_P2362"/>
<dbReference type="GO" id="GO:0016887">
    <property type="term" value="F:ATP hydrolysis activity"/>
    <property type="evidence" value="ECO:0007669"/>
    <property type="project" value="InterPro"/>
</dbReference>
<feature type="domain" description="DUF3686" evidence="3">
    <location>
        <begin position="38"/>
        <end position="484"/>
    </location>
</feature>
<accession>A0AAN2BKM4</accession>
<protein>
    <recommendedName>
        <fullName evidence="7">DNA repair protein</fullName>
    </recommendedName>
</protein>
<reference evidence="5 6" key="1">
    <citation type="journal article" date="2022" name="IScience">
        <title>An ultrasensitive nanofiber-based assay for enzymatic hydrolysis and deep-sea microbial degradation of cellulose.</title>
        <authorList>
            <person name="Tsudome M."/>
            <person name="Tachioka M."/>
            <person name="Miyazaki M."/>
            <person name="Uchimura K."/>
            <person name="Tsuda M."/>
            <person name="Takaki Y."/>
            <person name="Deguchi S."/>
        </authorList>
    </citation>
    <scope>NUCLEOTIDE SEQUENCE [LARGE SCALE GENOMIC DNA]</scope>
    <source>
        <strain evidence="5 6">GE09</strain>
    </source>
</reference>
<organism evidence="5 6">
    <name type="scientific">Marinagarivorans cellulosilyticus</name>
    <dbReference type="NCBI Taxonomy" id="2721545"/>
    <lineage>
        <taxon>Bacteria</taxon>
        <taxon>Pseudomonadati</taxon>
        <taxon>Pseudomonadota</taxon>
        <taxon>Gammaproteobacteria</taxon>
        <taxon>Cellvibrionales</taxon>
        <taxon>Cellvibrionaceae</taxon>
        <taxon>Marinagarivorans</taxon>
    </lineage>
</organism>
<keyword evidence="1" id="KW-0175">Coiled coil</keyword>
<dbReference type="Pfam" id="PF00004">
    <property type="entry name" value="AAA"/>
    <property type="match status" value="1"/>
</dbReference>
<dbReference type="InterPro" id="IPR003959">
    <property type="entry name" value="ATPase_AAA_core"/>
</dbReference>
<gene>
    <name evidence="5" type="ORF">MARGE09_P2362</name>
</gene>